<evidence type="ECO:0000313" key="3">
    <source>
        <dbReference type="Proteomes" id="UP000247973"/>
    </source>
</evidence>
<dbReference type="Pfam" id="PF00903">
    <property type="entry name" value="Glyoxalase"/>
    <property type="match status" value="1"/>
</dbReference>
<proteinExistence type="predicted"/>
<dbReference type="PANTHER" id="PTHR34109">
    <property type="entry name" value="BNAUNNG04460D PROTEIN-RELATED"/>
    <property type="match status" value="1"/>
</dbReference>
<dbReference type="InterPro" id="IPR037523">
    <property type="entry name" value="VOC_core"/>
</dbReference>
<dbReference type="PROSITE" id="PS51819">
    <property type="entry name" value="VOC"/>
    <property type="match status" value="1"/>
</dbReference>
<reference evidence="2 3" key="1">
    <citation type="submission" date="2018-03" db="EMBL/GenBank/DDBJ databases">
        <title>Genomic Encyclopedia of Archaeal and Bacterial Type Strains, Phase II (KMG-II): from individual species to whole genera.</title>
        <authorList>
            <person name="Goeker M."/>
        </authorList>
    </citation>
    <scope>NUCLEOTIDE SEQUENCE [LARGE SCALE GENOMIC DNA]</scope>
    <source>
        <strain evidence="2 3">DSM 100214</strain>
    </source>
</reference>
<comment type="caution">
    <text evidence="2">The sequence shown here is derived from an EMBL/GenBank/DDBJ whole genome shotgun (WGS) entry which is preliminary data.</text>
</comment>
<dbReference type="InterPro" id="IPR029068">
    <property type="entry name" value="Glyas_Bleomycin-R_OHBP_Dase"/>
</dbReference>
<sequence length="129" mass="14723">MVLKDSTPNLMVKDVNKTVDFYTNILGFNKIDSVPETGQWVFAIVKSGDVMFMFQEENSIKEEYPQLSEFPRGGGLTFYIHVSDIHTLYEKLKNKATLAKDLHDTFYGSTDFAIEDCNGYILTFSQSNK</sequence>
<dbReference type="RefSeq" id="WP_110310803.1">
    <property type="nucleotide sequence ID" value="NZ_QICL01000012.1"/>
</dbReference>
<gene>
    <name evidence="2" type="ORF">CLV62_11287</name>
</gene>
<dbReference type="InterPro" id="IPR004360">
    <property type="entry name" value="Glyas_Fos-R_dOase_dom"/>
</dbReference>
<dbReference type="OrthoDB" id="9794917at2"/>
<evidence type="ECO:0000259" key="1">
    <source>
        <dbReference type="PROSITE" id="PS51819"/>
    </source>
</evidence>
<dbReference type="Gene3D" id="3.10.180.10">
    <property type="entry name" value="2,3-Dihydroxybiphenyl 1,2-Dioxygenase, domain 1"/>
    <property type="match status" value="1"/>
</dbReference>
<accession>A0A2V3PNB4</accession>
<keyword evidence="3" id="KW-1185">Reference proteome</keyword>
<dbReference type="AlphaFoldDB" id="A0A2V3PNB4"/>
<dbReference type="Proteomes" id="UP000247973">
    <property type="component" value="Unassembled WGS sequence"/>
</dbReference>
<dbReference type="EMBL" id="QICL01000012">
    <property type="protein sequence ID" value="PXV63838.1"/>
    <property type="molecule type" value="Genomic_DNA"/>
</dbReference>
<name>A0A2V3PNB4_9BACT</name>
<feature type="domain" description="VOC" evidence="1">
    <location>
        <begin position="3"/>
        <end position="127"/>
    </location>
</feature>
<protein>
    <submittedName>
        <fullName evidence="2">Putative glyoxalase superfamily protein PhnB</fullName>
    </submittedName>
</protein>
<dbReference type="PANTHER" id="PTHR34109:SF4">
    <property type="entry name" value="LYASE"/>
    <property type="match status" value="1"/>
</dbReference>
<organism evidence="2 3">
    <name type="scientific">Dysgonomonas alginatilytica</name>
    <dbReference type="NCBI Taxonomy" id="1605892"/>
    <lineage>
        <taxon>Bacteria</taxon>
        <taxon>Pseudomonadati</taxon>
        <taxon>Bacteroidota</taxon>
        <taxon>Bacteroidia</taxon>
        <taxon>Bacteroidales</taxon>
        <taxon>Dysgonomonadaceae</taxon>
        <taxon>Dysgonomonas</taxon>
    </lineage>
</organism>
<evidence type="ECO:0000313" key="2">
    <source>
        <dbReference type="EMBL" id="PXV63838.1"/>
    </source>
</evidence>
<dbReference type="SUPFAM" id="SSF54593">
    <property type="entry name" value="Glyoxalase/Bleomycin resistance protein/Dihydroxybiphenyl dioxygenase"/>
    <property type="match status" value="1"/>
</dbReference>